<dbReference type="SUPFAM" id="SSF81382">
    <property type="entry name" value="Skp1 dimerisation domain-like"/>
    <property type="match status" value="1"/>
</dbReference>
<evidence type="ECO:0000256" key="3">
    <source>
        <dbReference type="ARBA" id="ARBA00022786"/>
    </source>
</evidence>
<dbReference type="AlphaFoldDB" id="A0AAV8TUD9"/>
<proteinExistence type="inferred from homology"/>
<dbReference type="SMART" id="SM00512">
    <property type="entry name" value="Skp1"/>
    <property type="match status" value="1"/>
</dbReference>
<keyword evidence="7" id="KW-1185">Reference proteome</keyword>
<evidence type="ECO:0000256" key="4">
    <source>
        <dbReference type="SAM" id="Coils"/>
    </source>
</evidence>
<evidence type="ECO:0000256" key="1">
    <source>
        <dbReference type="ARBA" id="ARBA00004906"/>
    </source>
</evidence>
<feature type="domain" description="SKP1 component POZ" evidence="5">
    <location>
        <begin position="8"/>
        <end position="74"/>
    </location>
</feature>
<dbReference type="GO" id="GO:0009867">
    <property type="term" value="P:jasmonic acid mediated signaling pathway"/>
    <property type="evidence" value="ECO:0007669"/>
    <property type="project" value="UniProtKB-ARBA"/>
</dbReference>
<protein>
    <recommendedName>
        <fullName evidence="5">SKP1 component POZ domain-containing protein</fullName>
    </recommendedName>
</protein>
<dbReference type="InterPro" id="IPR011333">
    <property type="entry name" value="SKP1/BTB/POZ_sf"/>
</dbReference>
<sequence>MASSSSRKIVLKTCDQVEFATSEEVATQSELVKRLILRSKSSDDEGESSSHVIVIPFVKSDTMELVMKYCQKHVDMERELKKWEEEFMKVDEVTLGLLMVAADHMEIKNLSKLTDEAFYRLVRKVMMSDDSPVQGEVGRSIK</sequence>
<dbReference type="SUPFAM" id="SSF54695">
    <property type="entry name" value="POZ domain"/>
    <property type="match status" value="1"/>
</dbReference>
<dbReference type="GO" id="GO:0006511">
    <property type="term" value="P:ubiquitin-dependent protein catabolic process"/>
    <property type="evidence" value="ECO:0007669"/>
    <property type="project" value="InterPro"/>
</dbReference>
<comment type="pathway">
    <text evidence="1">Protein modification; protein ubiquitination.</text>
</comment>
<accession>A0AAV8TUD9</accession>
<evidence type="ECO:0000259" key="5">
    <source>
        <dbReference type="Pfam" id="PF03931"/>
    </source>
</evidence>
<comment type="similarity">
    <text evidence="2">Belongs to the SKP1 family.</text>
</comment>
<dbReference type="Pfam" id="PF03931">
    <property type="entry name" value="Skp1_POZ"/>
    <property type="match status" value="1"/>
</dbReference>
<comment type="caution">
    <text evidence="6">The sequence shown here is derived from an EMBL/GenBank/DDBJ whole genome shotgun (WGS) entry which is preliminary data.</text>
</comment>
<keyword evidence="3" id="KW-0833">Ubl conjugation pathway</keyword>
<name>A0AAV8TUD9_9ROSI</name>
<dbReference type="Proteomes" id="UP001159364">
    <property type="component" value="Linkage Group LG03"/>
</dbReference>
<gene>
    <name evidence="6" type="ORF">K2173_005132</name>
</gene>
<evidence type="ECO:0000313" key="7">
    <source>
        <dbReference type="Proteomes" id="UP001159364"/>
    </source>
</evidence>
<dbReference type="PANTHER" id="PTHR11165">
    <property type="entry name" value="SKP1"/>
    <property type="match status" value="1"/>
</dbReference>
<evidence type="ECO:0000313" key="6">
    <source>
        <dbReference type="EMBL" id="KAJ8769529.1"/>
    </source>
</evidence>
<dbReference type="Gene3D" id="3.30.710.10">
    <property type="entry name" value="Potassium Channel Kv1.1, Chain A"/>
    <property type="match status" value="1"/>
</dbReference>
<reference evidence="6 7" key="1">
    <citation type="submission" date="2021-09" db="EMBL/GenBank/DDBJ databases">
        <title>Genomic insights and catalytic innovation underlie evolution of tropane alkaloids biosynthesis.</title>
        <authorList>
            <person name="Wang Y.-J."/>
            <person name="Tian T."/>
            <person name="Huang J.-P."/>
            <person name="Huang S.-X."/>
        </authorList>
    </citation>
    <scope>NUCLEOTIDE SEQUENCE [LARGE SCALE GENOMIC DNA]</scope>
    <source>
        <strain evidence="6">KIB-2018</strain>
        <tissue evidence="6">Leaf</tissue>
    </source>
</reference>
<dbReference type="EMBL" id="JAIWQS010000003">
    <property type="protein sequence ID" value="KAJ8769529.1"/>
    <property type="molecule type" value="Genomic_DNA"/>
</dbReference>
<dbReference type="InterPro" id="IPR036296">
    <property type="entry name" value="SKP1-like_dim_sf"/>
</dbReference>
<feature type="coiled-coil region" evidence="4">
    <location>
        <begin position="66"/>
        <end position="93"/>
    </location>
</feature>
<dbReference type="InterPro" id="IPR016073">
    <property type="entry name" value="Skp1_comp_POZ"/>
</dbReference>
<evidence type="ECO:0000256" key="2">
    <source>
        <dbReference type="ARBA" id="ARBA00009993"/>
    </source>
</evidence>
<dbReference type="InterPro" id="IPR016897">
    <property type="entry name" value="SKP1"/>
</dbReference>
<organism evidence="6 7">
    <name type="scientific">Erythroxylum novogranatense</name>
    <dbReference type="NCBI Taxonomy" id="1862640"/>
    <lineage>
        <taxon>Eukaryota</taxon>
        <taxon>Viridiplantae</taxon>
        <taxon>Streptophyta</taxon>
        <taxon>Embryophyta</taxon>
        <taxon>Tracheophyta</taxon>
        <taxon>Spermatophyta</taxon>
        <taxon>Magnoliopsida</taxon>
        <taxon>eudicotyledons</taxon>
        <taxon>Gunneridae</taxon>
        <taxon>Pentapetalae</taxon>
        <taxon>rosids</taxon>
        <taxon>fabids</taxon>
        <taxon>Malpighiales</taxon>
        <taxon>Erythroxylaceae</taxon>
        <taxon>Erythroxylum</taxon>
    </lineage>
</organism>
<dbReference type="InterPro" id="IPR001232">
    <property type="entry name" value="SKP1-like"/>
</dbReference>
<keyword evidence="4" id="KW-0175">Coiled coil</keyword>